<evidence type="ECO:0008006" key="4">
    <source>
        <dbReference type="Google" id="ProtNLM"/>
    </source>
</evidence>
<evidence type="ECO:0000313" key="3">
    <source>
        <dbReference type="Proteomes" id="UP000234433"/>
    </source>
</evidence>
<evidence type="ECO:0000256" key="1">
    <source>
        <dbReference type="SAM" id="MobiDB-lite"/>
    </source>
</evidence>
<dbReference type="RefSeq" id="WP_101619901.1">
    <property type="nucleotide sequence ID" value="NZ_FXZD01000005.1"/>
</dbReference>
<dbReference type="InterPro" id="IPR029063">
    <property type="entry name" value="SAM-dependent_MTases_sf"/>
</dbReference>
<proteinExistence type="predicted"/>
<reference evidence="2 3" key="1">
    <citation type="submission" date="2017-03" db="EMBL/GenBank/DDBJ databases">
        <authorList>
            <person name="Afonso C.L."/>
            <person name="Miller P.J."/>
            <person name="Scott M.A."/>
            <person name="Spackman E."/>
            <person name="Goraichik I."/>
            <person name="Dimitrov K.M."/>
            <person name="Suarez D.L."/>
            <person name="Swayne D.E."/>
        </authorList>
    </citation>
    <scope>NUCLEOTIDE SEQUENCE [LARGE SCALE GENOMIC DNA]</scope>
    <source>
        <strain evidence="2 3">CNRZ 918</strain>
    </source>
</reference>
<dbReference type="Proteomes" id="UP000234433">
    <property type="component" value="Unassembled WGS sequence"/>
</dbReference>
<accession>A0A2H1JQB9</accession>
<organism evidence="2 3">
    <name type="scientific">Brevibacterium antiquum CNRZ 918</name>
    <dbReference type="NCBI Taxonomy" id="1255637"/>
    <lineage>
        <taxon>Bacteria</taxon>
        <taxon>Bacillati</taxon>
        <taxon>Actinomycetota</taxon>
        <taxon>Actinomycetes</taxon>
        <taxon>Micrococcales</taxon>
        <taxon>Brevibacteriaceae</taxon>
        <taxon>Brevibacterium</taxon>
    </lineage>
</organism>
<dbReference type="AlphaFoldDB" id="A0A2H1JQB9"/>
<dbReference type="Gene3D" id="3.40.50.150">
    <property type="entry name" value="Vaccinia Virus protein VP39"/>
    <property type="match status" value="1"/>
</dbReference>
<protein>
    <recommendedName>
        <fullName evidence="4">Methyltransferase domain-containing protein</fullName>
    </recommendedName>
</protein>
<gene>
    <name evidence="2" type="ORF">BANT918_01779</name>
</gene>
<dbReference type="OrthoDB" id="7273451at2"/>
<evidence type="ECO:0000313" key="2">
    <source>
        <dbReference type="EMBL" id="SMX89659.1"/>
    </source>
</evidence>
<feature type="region of interest" description="Disordered" evidence="1">
    <location>
        <begin position="300"/>
        <end position="321"/>
    </location>
</feature>
<dbReference type="EMBL" id="FXZD01000005">
    <property type="protein sequence ID" value="SMX89659.1"/>
    <property type="molecule type" value="Genomic_DNA"/>
</dbReference>
<dbReference type="SUPFAM" id="SSF53335">
    <property type="entry name" value="S-adenosyl-L-methionine-dependent methyltransferases"/>
    <property type="match status" value="1"/>
</dbReference>
<feature type="compositionally biased region" description="Polar residues" evidence="1">
    <location>
        <begin position="309"/>
        <end position="321"/>
    </location>
</feature>
<name>A0A2H1JQB9_9MICO</name>
<sequence>MTAAEPGWLDLRVPVDDAAREYAFPLLDEAASALSNRSLTAGPERPLVAIDIGAGTGNSMRWFDAHLTQRLHGRRVQWVLVDADESALEIAADRFGTPVHTVAAPISSLPDIAAEALAEVFVKAPTVSPHPCDLLITGSALLDVLTRDDMAAIVDTLQRFSGIGIFLLSISGQWHLSPPHADDSVIDEAFARHQRRESRLGTQAAPALEAAADGIGARVETSASPWHLEAPRDSEFLTRFLTERVDAAIEEDPDLREVGRTWLQERLKQIESRPDGQAGRPDGQAAGLSVVVDHTDLLIDAAGNRGRTADQQAQTSGEPKQ</sequence>